<comment type="caution">
    <text evidence="2">The sequence shown here is derived from an EMBL/GenBank/DDBJ whole genome shotgun (WGS) entry which is preliminary data.</text>
</comment>
<organism evidence="2 3">
    <name type="scientific">Bacteroides acidifaciens</name>
    <dbReference type="NCBI Taxonomy" id="85831"/>
    <lineage>
        <taxon>Bacteria</taxon>
        <taxon>Pseudomonadati</taxon>
        <taxon>Bacteroidota</taxon>
        <taxon>Bacteroidia</taxon>
        <taxon>Bacteroidales</taxon>
        <taxon>Bacteroidaceae</taxon>
        <taxon>Bacteroides</taxon>
    </lineage>
</organism>
<evidence type="ECO:0000313" key="1">
    <source>
        <dbReference type="EMBL" id="GFH85869.1"/>
    </source>
</evidence>
<accession>A0A3L7ZA36</accession>
<protein>
    <submittedName>
        <fullName evidence="2">Gliding motility lipoprotein GldB</fullName>
    </submittedName>
</protein>
<gene>
    <name evidence="2" type="ORF">D7Y07_06970</name>
    <name evidence="1" type="ORF">IMSAGC001_01273</name>
</gene>
<dbReference type="Pfam" id="PF25594">
    <property type="entry name" value="GldB_lipo"/>
    <property type="match status" value="1"/>
</dbReference>
<name>A0A3L7ZA36_9BACE</name>
<evidence type="ECO:0000313" key="2">
    <source>
        <dbReference type="EMBL" id="RLT80712.1"/>
    </source>
</evidence>
<dbReference type="InterPro" id="IPR019853">
    <property type="entry name" value="GldB-like"/>
</dbReference>
<sequence length="335" mass="38913">MKLRISLLIVLISMLFAACGLSTGKGMEQKEEGISVLRYDKLLSEYVRSNSFSAMQKLSMDYRQPTKILIEDVLAIGTVKDDTISQRLQKFYSDTTLVRLMGDVEAKFPNLDEVEKGLTKGFKKLKKEVPDTKVPFIYSQISAFNESIVLVDSLLGISLDKYMGEDYPLYKRFYYDYQCRSMRPERIVPDCFVFYLLSRYDMNYHEETCLIDLMMHSGKINYVTQHLLEYNDGGEAMGYSKEENDWCKENEKAIWEYICSNDHLHARDPMVIRYYMKPAPAVEMHGVQAPALIGTWIGTRIVSAYMKTHKDMKLKDLLEFNDYHEMLNESNYLAS</sequence>
<reference evidence="2 3" key="1">
    <citation type="submission" date="2018-09" db="EMBL/GenBank/DDBJ databases">
        <title>Murine metabolic-syndrome-specific gut microbial biobank.</title>
        <authorList>
            <person name="Liu C."/>
        </authorList>
    </citation>
    <scope>NUCLEOTIDE SEQUENCE [LARGE SCALE GENOMIC DNA]</scope>
    <source>
        <strain evidence="2 3">0.1X-D8-26</strain>
    </source>
</reference>
<dbReference type="PROSITE" id="PS51257">
    <property type="entry name" value="PROKAR_LIPOPROTEIN"/>
    <property type="match status" value="1"/>
</dbReference>
<dbReference type="RefSeq" id="WP_121765209.1">
    <property type="nucleotide sequence ID" value="NZ_BLLS01000022.1"/>
</dbReference>
<keyword evidence="2" id="KW-0449">Lipoprotein</keyword>
<proteinExistence type="predicted"/>
<evidence type="ECO:0000313" key="4">
    <source>
        <dbReference type="Proteomes" id="UP000491181"/>
    </source>
</evidence>
<dbReference type="Proteomes" id="UP000491181">
    <property type="component" value="Unassembled WGS sequence"/>
</dbReference>
<reference evidence="1 4" key="2">
    <citation type="journal article" date="2020" name="Microbiome">
        <title>Single-cell genomics of uncultured bacteria reveals dietary fiber responders in the mouse gut microbiota.</title>
        <authorList>
            <person name="Chijiiwa R."/>
            <person name="Hosokawa M."/>
            <person name="Kogawa M."/>
            <person name="Nishikawa Y."/>
            <person name="Ide K."/>
            <person name="Sakanashi C."/>
            <person name="Takahashi K."/>
            <person name="Takeyama H."/>
        </authorList>
    </citation>
    <scope>NUCLEOTIDE SEQUENCE [LARGE SCALE GENOMIC DNA]</scope>
    <source>
        <strain evidence="1">IMSAGC_001</strain>
    </source>
</reference>
<dbReference type="EMBL" id="BLLS01000022">
    <property type="protein sequence ID" value="GFH85869.1"/>
    <property type="molecule type" value="Genomic_DNA"/>
</dbReference>
<evidence type="ECO:0000313" key="3">
    <source>
        <dbReference type="Proteomes" id="UP000267159"/>
    </source>
</evidence>
<dbReference type="Proteomes" id="UP000267159">
    <property type="component" value="Unassembled WGS sequence"/>
</dbReference>
<dbReference type="STRING" id="1235814.GCA_000613385_04055"/>
<dbReference type="EMBL" id="RAZM01000015">
    <property type="protein sequence ID" value="RLT80712.1"/>
    <property type="molecule type" value="Genomic_DNA"/>
</dbReference>
<dbReference type="AlphaFoldDB" id="A0A3L7ZA36"/>